<evidence type="ECO:0000313" key="2">
    <source>
        <dbReference type="EMBL" id="KAJ5493551.1"/>
    </source>
</evidence>
<dbReference type="EMBL" id="JAPWDS010000006">
    <property type="protein sequence ID" value="KAJ5493551.1"/>
    <property type="molecule type" value="Genomic_DNA"/>
</dbReference>
<proteinExistence type="predicted"/>
<dbReference type="OrthoDB" id="5386595at2759"/>
<comment type="caution">
    <text evidence="2">The sequence shown here is derived from an EMBL/GenBank/DDBJ whole genome shotgun (WGS) entry which is preliminary data.</text>
</comment>
<protein>
    <submittedName>
        <fullName evidence="2">Uncharacterized protein</fullName>
    </submittedName>
</protein>
<evidence type="ECO:0000313" key="3">
    <source>
        <dbReference type="Proteomes" id="UP001149954"/>
    </source>
</evidence>
<evidence type="ECO:0000256" key="1">
    <source>
        <dbReference type="SAM" id="MobiDB-lite"/>
    </source>
</evidence>
<accession>A0A9W9XID1</accession>
<dbReference type="Proteomes" id="UP001149954">
    <property type="component" value="Unassembled WGS sequence"/>
</dbReference>
<gene>
    <name evidence="2" type="ORF">N7463_009638</name>
</gene>
<name>A0A9W9XID1_9EURO</name>
<organism evidence="2 3">
    <name type="scientific">Penicillium fimorum</name>
    <dbReference type="NCBI Taxonomy" id="1882269"/>
    <lineage>
        <taxon>Eukaryota</taxon>
        <taxon>Fungi</taxon>
        <taxon>Dikarya</taxon>
        <taxon>Ascomycota</taxon>
        <taxon>Pezizomycotina</taxon>
        <taxon>Eurotiomycetes</taxon>
        <taxon>Eurotiomycetidae</taxon>
        <taxon>Eurotiales</taxon>
        <taxon>Aspergillaceae</taxon>
        <taxon>Penicillium</taxon>
    </lineage>
</organism>
<sequence>MNPFQQEELSRSLESLAASDPDPIVVLKKRKTESDDARAMSKPPGSLDQRYWAQAAKIEEISLEREEIKRKVSRGSYVGTIAPWEDTDDAKNIAEKIIAHKKAKEICERRIQQLDEERPCRSLRTSFMKLFTTSKMGLDPTWDKLNWTISSGSNLKFKDLENRRLKFRSNARPAGRYLYFNYCIQVLRSVWQRTGKAKAKEEASKILREENGKPFWGTPGRYLPENMLRAFVEELGHGYEALLEGASRTSGDEQLLLDTATNQVKRDRESLSLDPSEDEDEGSYPSDEDE</sequence>
<feature type="region of interest" description="Disordered" evidence="1">
    <location>
        <begin position="250"/>
        <end position="290"/>
    </location>
</feature>
<keyword evidence="3" id="KW-1185">Reference proteome</keyword>
<reference evidence="2" key="1">
    <citation type="submission" date="2022-12" db="EMBL/GenBank/DDBJ databases">
        <authorList>
            <person name="Petersen C."/>
        </authorList>
    </citation>
    <scope>NUCLEOTIDE SEQUENCE</scope>
    <source>
        <strain evidence="2">IBT 29495</strain>
    </source>
</reference>
<dbReference type="AlphaFoldDB" id="A0A9W9XID1"/>
<feature type="compositionally biased region" description="Acidic residues" evidence="1">
    <location>
        <begin position="275"/>
        <end position="290"/>
    </location>
</feature>
<reference evidence="2" key="2">
    <citation type="journal article" date="2023" name="IMA Fungus">
        <title>Comparative genomic study of the Penicillium genus elucidates a diverse pangenome and 15 lateral gene transfer events.</title>
        <authorList>
            <person name="Petersen C."/>
            <person name="Sorensen T."/>
            <person name="Nielsen M.R."/>
            <person name="Sondergaard T.E."/>
            <person name="Sorensen J.L."/>
            <person name="Fitzpatrick D.A."/>
            <person name="Frisvad J.C."/>
            <person name="Nielsen K.L."/>
        </authorList>
    </citation>
    <scope>NUCLEOTIDE SEQUENCE</scope>
    <source>
        <strain evidence="2">IBT 29495</strain>
    </source>
</reference>